<protein>
    <submittedName>
        <fullName evidence="6">UFD1-domain-containing protein</fullName>
    </submittedName>
    <submittedName>
        <fullName evidence="5">Ubiquitin fusion degradation protein UFD1 domain-containing protein</fullName>
    </submittedName>
</protein>
<evidence type="ECO:0000313" key="8">
    <source>
        <dbReference type="Proteomes" id="UP000281549"/>
    </source>
</evidence>
<dbReference type="Pfam" id="PF24842">
    <property type="entry name" value="UFD1_N2"/>
    <property type="match status" value="1"/>
</dbReference>
<dbReference type="EMBL" id="KE560959">
    <property type="protein sequence ID" value="EPZ34411.1"/>
    <property type="molecule type" value="Genomic_DNA"/>
</dbReference>
<dbReference type="InterPro" id="IPR042299">
    <property type="entry name" value="Ufd1-like_Nn"/>
</dbReference>
<dbReference type="GO" id="GO:0006511">
    <property type="term" value="P:ubiquitin-dependent protein catabolic process"/>
    <property type="evidence" value="ECO:0007669"/>
    <property type="project" value="InterPro"/>
</dbReference>
<dbReference type="OrthoDB" id="422728at2759"/>
<name>A0A075B0Q9_ROZAC</name>
<evidence type="ECO:0000256" key="2">
    <source>
        <dbReference type="ARBA" id="ARBA00022786"/>
    </source>
</evidence>
<feature type="domain" description="Ubiquitin fusion degradation protein UFD1 N-terminal subdomain 1" evidence="3">
    <location>
        <begin position="7"/>
        <end position="90"/>
    </location>
</feature>
<accession>A0A075B0Q9</accession>
<dbReference type="Proteomes" id="UP000281549">
    <property type="component" value="Unassembled WGS sequence"/>
</dbReference>
<feature type="domain" description="Ubiquitin fusion degradation protein UFD1 N-terminal subdomain 2" evidence="4">
    <location>
        <begin position="92"/>
        <end position="167"/>
    </location>
</feature>
<evidence type="ECO:0000259" key="3">
    <source>
        <dbReference type="Pfam" id="PF03152"/>
    </source>
</evidence>
<keyword evidence="2" id="KW-0833">Ubl conjugation pathway</keyword>
<dbReference type="InterPro" id="IPR055417">
    <property type="entry name" value="UFD1_N1"/>
</dbReference>
<dbReference type="AlphaFoldDB" id="A0A075B0Q9"/>
<dbReference type="Gene3D" id="2.40.40.50">
    <property type="entry name" value="Ubiquitin fusion degradation protein UFD1, N-terminal domain"/>
    <property type="match status" value="1"/>
</dbReference>
<dbReference type="EMBL" id="ML004961">
    <property type="protein sequence ID" value="RKP21376.1"/>
    <property type="molecule type" value="Genomic_DNA"/>
</dbReference>
<reference evidence="5 7" key="1">
    <citation type="journal article" date="2013" name="Curr. Biol.">
        <title>Shared signatures of parasitism and phylogenomics unite Cryptomycota and microsporidia.</title>
        <authorList>
            <person name="James T.Y."/>
            <person name="Pelin A."/>
            <person name="Bonen L."/>
            <person name="Ahrendt S."/>
            <person name="Sain D."/>
            <person name="Corradi N."/>
            <person name="Stajich J.E."/>
        </authorList>
    </citation>
    <scope>NUCLEOTIDE SEQUENCE [LARGE SCALE GENOMIC DNA]</scope>
    <source>
        <strain evidence="5 7">CSF55</strain>
        <strain evidence="5 7">CSF55</strain>
    </source>
</reference>
<dbReference type="InterPro" id="IPR004854">
    <property type="entry name" value="Ufd1-like"/>
</dbReference>
<dbReference type="GO" id="GO:0031593">
    <property type="term" value="F:polyubiquitin modification-dependent protein binding"/>
    <property type="evidence" value="ECO:0007669"/>
    <property type="project" value="TreeGrafter"/>
</dbReference>
<dbReference type="Proteomes" id="UP000030755">
    <property type="component" value="Unassembled WGS sequence"/>
</dbReference>
<evidence type="ECO:0000259" key="4">
    <source>
        <dbReference type="Pfam" id="PF24842"/>
    </source>
</evidence>
<dbReference type="GO" id="GO:0034098">
    <property type="term" value="C:VCP-NPL4-UFD1 AAA ATPase complex"/>
    <property type="evidence" value="ECO:0007669"/>
    <property type="project" value="TreeGrafter"/>
</dbReference>
<organism evidence="5 7">
    <name type="scientific">Rozella allomycis (strain CSF55)</name>
    <dbReference type="NCBI Taxonomy" id="988480"/>
    <lineage>
        <taxon>Eukaryota</taxon>
        <taxon>Fungi</taxon>
        <taxon>Fungi incertae sedis</taxon>
        <taxon>Cryptomycota</taxon>
        <taxon>Cryptomycota incertae sedis</taxon>
        <taxon>Rozella</taxon>
    </lineage>
</organism>
<dbReference type="HOGENOM" id="CLU_037790_1_0_1"/>
<dbReference type="PANTHER" id="PTHR12555:SF13">
    <property type="entry name" value="UBIQUITIN RECOGNITION FACTOR IN ER-ASSOCIATED DEGRADATION PROTEIN 1"/>
    <property type="match status" value="1"/>
</dbReference>
<reference evidence="8" key="2">
    <citation type="journal article" date="2018" name="Nat. Microbiol.">
        <title>Leveraging single-cell genomics to expand the fungal tree of life.</title>
        <authorList>
            <person name="Ahrendt S.R."/>
            <person name="Quandt C.A."/>
            <person name="Ciobanu D."/>
            <person name="Clum A."/>
            <person name="Salamov A."/>
            <person name="Andreopoulos B."/>
            <person name="Cheng J.F."/>
            <person name="Woyke T."/>
            <person name="Pelin A."/>
            <person name="Henrissat B."/>
            <person name="Reynolds N.K."/>
            <person name="Benny G.L."/>
            <person name="Smith M.E."/>
            <person name="James T.Y."/>
            <person name="Grigoriev I.V."/>
        </authorList>
    </citation>
    <scope>NUCLEOTIDE SEQUENCE [LARGE SCALE GENOMIC DNA]</scope>
    <source>
        <strain evidence="8">CSF55</strain>
    </source>
</reference>
<gene>
    <name evidence="5" type="ORF">O9G_000598</name>
    <name evidence="6" type="ORF">ROZALSC1DRAFT_27220</name>
</gene>
<dbReference type="GO" id="GO:0036503">
    <property type="term" value="P:ERAD pathway"/>
    <property type="evidence" value="ECO:0007669"/>
    <property type="project" value="TreeGrafter"/>
</dbReference>
<dbReference type="InterPro" id="IPR055418">
    <property type="entry name" value="UFD1_N2"/>
</dbReference>
<dbReference type="OMA" id="DFLDIHD"/>
<evidence type="ECO:0000313" key="6">
    <source>
        <dbReference type="EMBL" id="RKP21376.1"/>
    </source>
</evidence>
<dbReference type="PANTHER" id="PTHR12555">
    <property type="entry name" value="UBIQUITIN FUSION DEGRADATON PROTEIN 1"/>
    <property type="match status" value="1"/>
</dbReference>
<dbReference type="STRING" id="988480.A0A075B0Q9"/>
<dbReference type="Pfam" id="PF03152">
    <property type="entry name" value="UFD1_N1"/>
    <property type="match status" value="1"/>
</dbReference>
<dbReference type="Gene3D" id="3.10.330.10">
    <property type="match status" value="1"/>
</dbReference>
<comment type="similarity">
    <text evidence="1">Belongs to the UFD1 family.</text>
</comment>
<sequence>MIMLRKGDRPELNHGGKIIMPPSALERLAGLNIAYPMLFQLRNEETRKVTHAGVLEFIAEEGRVYIPQWMMETLFLQEGQLISLENVTLPLGKFIKIQPQSIDFLDIHDPKAVLENSLRNFAALTQGDIISILYNQTVYELLLLEVQPSGSGICIHETDLEVDFAAPLGYVEPDYQKPRGKSIVRLMSITMKFKRKKETDDASGVNTPNLTDEEIRDLLKGDEPLALTIPNNKLFFGFPVTPFAKGKDLPGDNVPEGRVLKKRPE</sequence>
<evidence type="ECO:0000313" key="5">
    <source>
        <dbReference type="EMBL" id="EPZ34411.1"/>
    </source>
</evidence>
<reference evidence="6" key="3">
    <citation type="submission" date="2018-08" db="EMBL/GenBank/DDBJ databases">
        <title>Leveraging single-cell genomics to expand the Fungal Tree of Life.</title>
        <authorList>
            <consortium name="DOE Joint Genome Institute"/>
            <person name="Ahrendt S.R."/>
            <person name="Quandt C.A."/>
            <person name="Ciobanu D."/>
            <person name="Clum A."/>
            <person name="Salamov A."/>
            <person name="Andreopoulos B."/>
            <person name="Cheng J.-F."/>
            <person name="Woyke T."/>
            <person name="Pelin A."/>
            <person name="Henrissat B."/>
            <person name="Reynolds N."/>
            <person name="Benny G.L."/>
            <person name="Smith M.E."/>
            <person name="James T.Y."/>
            <person name="Grigoriev I.V."/>
        </authorList>
    </citation>
    <scope>NUCLEOTIDE SEQUENCE</scope>
    <source>
        <strain evidence="6">CSF55</strain>
    </source>
</reference>
<proteinExistence type="inferred from homology"/>
<evidence type="ECO:0000256" key="1">
    <source>
        <dbReference type="ARBA" id="ARBA00006043"/>
    </source>
</evidence>
<keyword evidence="7" id="KW-1185">Reference proteome</keyword>
<evidence type="ECO:0000313" key="7">
    <source>
        <dbReference type="Proteomes" id="UP000030755"/>
    </source>
</evidence>